<protein>
    <submittedName>
        <fullName evidence="1">Amino oxidase</fullName>
    </submittedName>
</protein>
<dbReference type="Pfam" id="PF13450">
    <property type="entry name" value="NAD_binding_8"/>
    <property type="match status" value="1"/>
</dbReference>
<gene>
    <name evidence="1" type="ORF">GCM10011383_25210</name>
</gene>
<dbReference type="Gene3D" id="3.50.50.60">
    <property type="entry name" value="FAD/NAD(P)-binding domain"/>
    <property type="match status" value="1"/>
</dbReference>
<dbReference type="InterPro" id="IPR050464">
    <property type="entry name" value="Zeta_carotene_desat/Oxidored"/>
</dbReference>
<sequence length="477" mass="52706">MQAEVVIVGGGVAGLAAKRWLHRQEVHEVLLLELEEQVGGNAASGHSEVSAYPWGAHYLPVPDTRNQDLLDFLREAGVITGYDAATGLPIYNEYHLCHDPEERLNIQGYWQSGLVPELGVPAADRQQIARFFALIEQLRQAKGHDGKDAFAIPVDHSSADDTFRQLDLLSFGDYLAREGFTSPYLCWYLDYCCKDDYGATTATTSAWAGLHYFAARKGSAHNATASDVLTWPEGNGFLVHHLRRASPENILPQTLAYALRETSDGVEVLAYDVRAQQSVQLKAKQVLLATPQFVTQRLLAGVAESKALACYHAPWVVANLTVDGLPQGPGRPLCWDNVVYGSKSVGYVNANHQDLAMTADERKVITLYWPLADEAPDLARRAAYQTSYDEWLQRIMAELETAHPGVTPHVAQADIWVWGHGMIAPTPGFLWHSERLAAAQPLRQKIFFAHTDLSGMSIFEEGFYQGIRAAREILASA</sequence>
<dbReference type="PANTHER" id="PTHR42923:SF39">
    <property type="entry name" value="AMINO OXIDASE"/>
    <property type="match status" value="1"/>
</dbReference>
<reference evidence="2" key="1">
    <citation type="journal article" date="2019" name="Int. J. Syst. Evol. Microbiol.">
        <title>The Global Catalogue of Microorganisms (GCM) 10K type strain sequencing project: providing services to taxonomists for standard genome sequencing and annotation.</title>
        <authorList>
            <consortium name="The Broad Institute Genomics Platform"/>
            <consortium name="The Broad Institute Genome Sequencing Center for Infectious Disease"/>
            <person name="Wu L."/>
            <person name="Ma J."/>
        </authorList>
    </citation>
    <scope>NUCLEOTIDE SEQUENCE [LARGE SCALE GENOMIC DNA]</scope>
    <source>
        <strain evidence="2">CGMCC 1.15197</strain>
    </source>
</reference>
<comment type="caution">
    <text evidence="1">The sequence shown here is derived from an EMBL/GenBank/DDBJ whole genome shotgun (WGS) entry which is preliminary data.</text>
</comment>
<dbReference type="SUPFAM" id="SSF51905">
    <property type="entry name" value="FAD/NAD(P)-binding domain"/>
    <property type="match status" value="1"/>
</dbReference>
<dbReference type="EMBL" id="BMHT01000004">
    <property type="protein sequence ID" value="GGF13010.1"/>
    <property type="molecule type" value="Genomic_DNA"/>
</dbReference>
<keyword evidence="2" id="KW-1185">Reference proteome</keyword>
<name>A0ABQ1U880_9BACT</name>
<dbReference type="PANTHER" id="PTHR42923">
    <property type="entry name" value="PROTOPORPHYRINOGEN OXIDASE"/>
    <property type="match status" value="1"/>
</dbReference>
<evidence type="ECO:0000313" key="2">
    <source>
        <dbReference type="Proteomes" id="UP000632273"/>
    </source>
</evidence>
<proteinExistence type="predicted"/>
<dbReference type="InterPro" id="IPR036188">
    <property type="entry name" value="FAD/NAD-bd_sf"/>
</dbReference>
<evidence type="ECO:0000313" key="1">
    <source>
        <dbReference type="EMBL" id="GGF13010.1"/>
    </source>
</evidence>
<organism evidence="1 2">
    <name type="scientific">Hymenobacter cavernae</name>
    <dbReference type="NCBI Taxonomy" id="2044852"/>
    <lineage>
        <taxon>Bacteria</taxon>
        <taxon>Pseudomonadati</taxon>
        <taxon>Bacteroidota</taxon>
        <taxon>Cytophagia</taxon>
        <taxon>Cytophagales</taxon>
        <taxon>Hymenobacteraceae</taxon>
        <taxon>Hymenobacter</taxon>
    </lineage>
</organism>
<dbReference type="Proteomes" id="UP000632273">
    <property type="component" value="Unassembled WGS sequence"/>
</dbReference>
<accession>A0ABQ1U880</accession>